<evidence type="ECO:0000313" key="4">
    <source>
        <dbReference type="EMBL" id="APX71959.1"/>
    </source>
</evidence>
<dbReference type="OrthoDB" id="9802760at2"/>
<dbReference type="Pfam" id="PF00881">
    <property type="entry name" value="Nitroreductase"/>
    <property type="match status" value="1"/>
</dbReference>
<dbReference type="SUPFAM" id="SSF55469">
    <property type="entry name" value="FMN-dependent nitroreductase-like"/>
    <property type="match status" value="1"/>
</dbReference>
<evidence type="ECO:0000313" key="5">
    <source>
        <dbReference type="Proteomes" id="UP000187499"/>
    </source>
</evidence>
<keyword evidence="2" id="KW-0560">Oxidoreductase</keyword>
<accession>A0A1P8Q2E3</accession>
<protein>
    <recommendedName>
        <fullName evidence="3">Nitroreductase domain-containing protein</fullName>
    </recommendedName>
</protein>
<proteinExistence type="inferred from homology"/>
<feature type="domain" description="Nitroreductase" evidence="3">
    <location>
        <begin position="174"/>
        <end position="227"/>
    </location>
</feature>
<dbReference type="KEGG" id="lalw:BTM29_05040"/>
<evidence type="ECO:0000256" key="2">
    <source>
        <dbReference type="ARBA" id="ARBA00023002"/>
    </source>
</evidence>
<dbReference type="EMBL" id="CP019323">
    <property type="protein sequence ID" value="APX71959.1"/>
    <property type="molecule type" value="Genomic_DNA"/>
</dbReference>
<dbReference type="InterPro" id="IPR000415">
    <property type="entry name" value="Nitroreductase-like"/>
</dbReference>
<dbReference type="PANTHER" id="PTHR43673">
    <property type="entry name" value="NAD(P)H NITROREDUCTASE YDGI-RELATED"/>
    <property type="match status" value="1"/>
</dbReference>
<organism evidence="4 5">
    <name type="scientific">Companilactobacillus allii</name>
    <dbReference type="NCBI Taxonomy" id="1847728"/>
    <lineage>
        <taxon>Bacteria</taxon>
        <taxon>Bacillati</taxon>
        <taxon>Bacillota</taxon>
        <taxon>Bacilli</taxon>
        <taxon>Lactobacillales</taxon>
        <taxon>Lactobacillaceae</taxon>
        <taxon>Companilactobacillus</taxon>
    </lineage>
</organism>
<dbReference type="Gene3D" id="3.40.109.10">
    <property type="entry name" value="NADH Oxidase"/>
    <property type="match status" value="1"/>
</dbReference>
<name>A0A1P8Q2E3_9LACO</name>
<dbReference type="GO" id="GO:0016491">
    <property type="term" value="F:oxidoreductase activity"/>
    <property type="evidence" value="ECO:0007669"/>
    <property type="project" value="UniProtKB-KW"/>
</dbReference>
<dbReference type="InterPro" id="IPR029479">
    <property type="entry name" value="Nitroreductase"/>
</dbReference>
<reference evidence="5" key="1">
    <citation type="submission" date="2016-12" db="EMBL/GenBank/DDBJ databases">
        <authorList>
            <person name="Jung M.Y."/>
            <person name="Lee S.H."/>
        </authorList>
    </citation>
    <scope>NUCLEOTIDE SEQUENCE [LARGE SCALE GENOMIC DNA]</scope>
    <source>
        <strain evidence="5">WiKim39</strain>
    </source>
</reference>
<gene>
    <name evidence="4" type="ORF">BTM29_05040</name>
</gene>
<comment type="similarity">
    <text evidence="1">Belongs to the nitroreductase family.</text>
</comment>
<dbReference type="PANTHER" id="PTHR43673:SF10">
    <property type="entry name" value="NADH DEHYDROGENASE_NAD(P)H NITROREDUCTASE XCC3605-RELATED"/>
    <property type="match status" value="1"/>
</dbReference>
<evidence type="ECO:0000256" key="1">
    <source>
        <dbReference type="ARBA" id="ARBA00007118"/>
    </source>
</evidence>
<dbReference type="AlphaFoldDB" id="A0A1P8Q2E3"/>
<keyword evidence="5" id="KW-1185">Reference proteome</keyword>
<evidence type="ECO:0000259" key="3">
    <source>
        <dbReference type="Pfam" id="PF00881"/>
    </source>
</evidence>
<dbReference type="STRING" id="1847728.BTM29_05040"/>
<sequence>MNTNLSNSNNKLQLKKIIPSSLYDYLKSIKSYIKIKRIYSYDQSRFKSALKDNDYKKLEYSLMIDTHIIEKGLSHEKLRMNFGKNALINLNKDLIQWNDLGLSKNQIAYNSSISVLQSYVQVHRKNGYEPKLIKEIFNNQLLNEVFNNKDNISGSQYINLSDKSANRNFGELAMSRYSVREFDDSEISNSDLINAINIAQKSPSACNRQSSKVHVISNKDLMLKILNLQGGFRGYELPPVLLVTTVDTEAYMSPDDRNMFYIEGGMFTMSLLYALEDELIGACPLNTSFDVKKDSKIRALMGMNDSEVFINIIPIGYLKTISKVGKSCRRNTSNIIEFNN</sequence>
<dbReference type="Proteomes" id="UP000187499">
    <property type="component" value="Chromosome"/>
</dbReference>
<dbReference type="RefSeq" id="WP_076614463.1">
    <property type="nucleotide sequence ID" value="NZ_CP099481.1"/>
</dbReference>